<dbReference type="Proteomes" id="UP000712157">
    <property type="component" value="Unassembled WGS sequence"/>
</dbReference>
<gene>
    <name evidence="6" type="ORF">KTH89_00520</name>
</gene>
<comment type="caution">
    <text evidence="6">The sequence shown here is derived from an EMBL/GenBank/DDBJ whole genome shotgun (WGS) entry which is preliminary data.</text>
</comment>
<dbReference type="InterPro" id="IPR004184">
    <property type="entry name" value="PFL_dom"/>
</dbReference>
<evidence type="ECO:0000313" key="6">
    <source>
        <dbReference type="EMBL" id="MBU9734998.1"/>
    </source>
</evidence>
<feature type="domain" description="PFL" evidence="5">
    <location>
        <begin position="22"/>
        <end position="682"/>
    </location>
</feature>
<accession>A0A949K3Z2</accession>
<dbReference type="PROSITE" id="PS51554">
    <property type="entry name" value="PFL"/>
    <property type="match status" value="1"/>
</dbReference>
<keyword evidence="7" id="KW-1185">Reference proteome</keyword>
<dbReference type="PANTHER" id="PTHR43641:SF2">
    <property type="entry name" value="DEHYDRATASE YBIW-RELATED"/>
    <property type="match status" value="1"/>
</dbReference>
<dbReference type="Pfam" id="PF01228">
    <property type="entry name" value="Gly_radical"/>
    <property type="match status" value="1"/>
</dbReference>
<dbReference type="Gene3D" id="3.20.70.20">
    <property type="match status" value="1"/>
</dbReference>
<dbReference type="PANTHER" id="PTHR43641">
    <property type="entry name" value="FORMATE ACETYLTRANSFERASE 3-RELATED"/>
    <property type="match status" value="1"/>
</dbReference>
<dbReference type="GO" id="GO:0005829">
    <property type="term" value="C:cytosol"/>
    <property type="evidence" value="ECO:0007669"/>
    <property type="project" value="TreeGrafter"/>
</dbReference>
<sequence length="811" mass="91600">MHKEQVTGYVNDFMQMKPEDMCRSERLKKRLLDTVPEVDSERMRLVTEAYRQTEGEEIQIRRAKAFRYIVEHMTLRIMPDELIVGNNGRYIKGGVLYPENNVDWIENDLDMFEIRPQDPYRCTEQTKEEIRKCVPYWKQYRKTTRFLSMISAETKAVYDTGIYNAALPLNYGIGHTNASYGKVLNTGFKKMKEDIDRKLETVDMGNNPEQYEAFNFYQAAGICMEGAMNYCKRYGAYAEELAGQETDPARKKELEEISARCYYVSENPARDFKDACQLFFFAHVMQWIEEDGYSYCPGRFDQYMYPFYEKDVAAGKLTREEAVELVECLYVKFSEINQFVDTASAKYWAGDPTGQDLNVGGMDSAGNDVTNEMSYICLDAMEHIKVIQPNLSVCYHDKTPEKLRLRAAEVIKTGIGMPQNFNIEVAKDALMNRGVSLQDARNLCIIGCVELVVGEDSWGNGGAAWVTVPKMLELALNGGVSYYGKDKGKLIGVKTQDPRTFQSYEEVWNAFLTQMKYFIYHGAIIMNMADWIHGEMVPQPYLSSLMLNPLENGRDITRGGGRYNCLCPQAVGIVNVGDALSALKKLVFEEQVFTMSEMTDMLLNDFEGKENERQMLLNRAPKYGNDDDYVDAIVSEVGRAWCEEVAKYTIPRRKGVHSPGIYTVISNVPFGALVGALPSGRLAGFPLADGGLSPQVGSDKKGPSAVINSASKVDQRLASNGTLLNQRFHPSALEGDAGTRNLASLIKTYQQKGGYHIQFNVVSSKTLRDAQEHPEKYQDLLVRVAGYSAYFTSLAPEVQDNIIRRAEIGNF</sequence>
<dbReference type="RefSeq" id="WP_158350109.1">
    <property type="nucleotide sequence ID" value="NZ_JAHQCW010000001.1"/>
</dbReference>
<dbReference type="InterPro" id="IPR010098">
    <property type="entry name" value="PFL2/GDeHydtase_fam"/>
</dbReference>
<dbReference type="EMBL" id="JAHQCW010000001">
    <property type="protein sequence ID" value="MBU9734998.1"/>
    <property type="molecule type" value="Genomic_DNA"/>
</dbReference>
<evidence type="ECO:0000313" key="7">
    <source>
        <dbReference type="Proteomes" id="UP000712157"/>
    </source>
</evidence>
<dbReference type="InterPro" id="IPR051215">
    <property type="entry name" value="GRE"/>
</dbReference>
<evidence type="ECO:0000256" key="1">
    <source>
        <dbReference type="ARBA" id="ARBA00022818"/>
    </source>
</evidence>
<dbReference type="GO" id="GO:0016829">
    <property type="term" value="F:lyase activity"/>
    <property type="evidence" value="ECO:0007669"/>
    <property type="project" value="UniProtKB-KW"/>
</dbReference>
<dbReference type="InterPro" id="IPR001150">
    <property type="entry name" value="Gly_radical"/>
</dbReference>
<organism evidence="6 7">
    <name type="scientific">Diplocloster agilis</name>
    <dbReference type="NCBI Taxonomy" id="2850323"/>
    <lineage>
        <taxon>Bacteria</taxon>
        <taxon>Bacillati</taxon>
        <taxon>Bacillota</taxon>
        <taxon>Clostridia</taxon>
        <taxon>Lachnospirales</taxon>
        <taxon>Lachnospiraceae</taxon>
        <taxon>Diplocloster</taxon>
    </lineage>
</organism>
<keyword evidence="2" id="KW-0456">Lyase</keyword>
<dbReference type="AlphaFoldDB" id="A0A949K3Z2"/>
<evidence type="ECO:0000259" key="4">
    <source>
        <dbReference type="PROSITE" id="PS51149"/>
    </source>
</evidence>
<evidence type="ECO:0000256" key="2">
    <source>
        <dbReference type="ARBA" id="ARBA00023239"/>
    </source>
</evidence>
<name>A0A949K3Z2_9FIRM</name>
<protein>
    <submittedName>
        <fullName evidence="6">Formate C-acetyltransferase/glycerol dehydratase family glycyl radical enzyme</fullName>
    </submittedName>
</protein>
<dbReference type="NCBIfam" id="TIGR01774">
    <property type="entry name" value="PFL2-3"/>
    <property type="match status" value="1"/>
</dbReference>
<keyword evidence="1 3" id="KW-0556">Organic radical</keyword>
<evidence type="ECO:0000256" key="3">
    <source>
        <dbReference type="PROSITE-ProRule" id="PRU00493"/>
    </source>
</evidence>
<reference evidence="6" key="1">
    <citation type="submission" date="2021-06" db="EMBL/GenBank/DDBJ databases">
        <title>Description of novel taxa of the family Lachnospiraceae.</title>
        <authorList>
            <person name="Chaplin A.V."/>
            <person name="Sokolova S.R."/>
            <person name="Pikina A.P."/>
            <person name="Korzhanova M."/>
            <person name="Belova V."/>
            <person name="Korostin D."/>
            <person name="Efimov B.A."/>
        </authorList>
    </citation>
    <scope>NUCLEOTIDE SEQUENCE</scope>
    <source>
        <strain evidence="6">ASD5720</strain>
    </source>
</reference>
<dbReference type="Pfam" id="PF02901">
    <property type="entry name" value="PFL-like"/>
    <property type="match status" value="1"/>
</dbReference>
<dbReference type="PROSITE" id="PS51149">
    <property type="entry name" value="GLY_RADICAL_2"/>
    <property type="match status" value="1"/>
</dbReference>
<proteinExistence type="predicted"/>
<feature type="domain" description="Glycine radical" evidence="4">
    <location>
        <begin position="690"/>
        <end position="811"/>
    </location>
</feature>
<evidence type="ECO:0000259" key="5">
    <source>
        <dbReference type="PROSITE" id="PS51554"/>
    </source>
</evidence>
<feature type="modified residue" description="Glycine radical" evidence="3">
    <location>
        <position position="786"/>
    </location>
</feature>
<dbReference type="SUPFAM" id="SSF51998">
    <property type="entry name" value="PFL-like glycyl radical enzymes"/>
    <property type="match status" value="1"/>
</dbReference>